<dbReference type="GO" id="GO:0016607">
    <property type="term" value="C:nuclear speck"/>
    <property type="evidence" value="ECO:0007669"/>
    <property type="project" value="UniProtKB-SubCell"/>
</dbReference>
<evidence type="ECO:0000256" key="2">
    <source>
        <dbReference type="ARBA" id="ARBA00022491"/>
    </source>
</evidence>
<feature type="region of interest" description="Disordered" evidence="8">
    <location>
        <begin position="76"/>
        <end position="116"/>
    </location>
</feature>
<dbReference type="GO" id="GO:0003723">
    <property type="term" value="F:RNA binding"/>
    <property type="evidence" value="ECO:0007669"/>
    <property type="project" value="UniProtKB-UniRule"/>
</dbReference>
<evidence type="ECO:0000256" key="7">
    <source>
        <dbReference type="PROSITE-ProRule" id="PRU00176"/>
    </source>
</evidence>
<evidence type="ECO:0000256" key="6">
    <source>
        <dbReference type="ARBA" id="ARBA00023108"/>
    </source>
</evidence>
<evidence type="ECO:0000256" key="4">
    <source>
        <dbReference type="ARBA" id="ARBA00022737"/>
    </source>
</evidence>
<reference evidence="10" key="1">
    <citation type="submission" date="2023-09" db="UniProtKB">
        <authorList>
            <consortium name="Ensembl"/>
        </authorList>
    </citation>
    <scope>IDENTIFICATION</scope>
</reference>
<dbReference type="Pfam" id="PF08075">
    <property type="entry name" value="NOPS"/>
    <property type="match status" value="1"/>
</dbReference>
<evidence type="ECO:0000256" key="8">
    <source>
        <dbReference type="SAM" id="MobiDB-lite"/>
    </source>
</evidence>
<dbReference type="GO" id="GO:0045087">
    <property type="term" value="P:innate immune response"/>
    <property type="evidence" value="ECO:0007669"/>
    <property type="project" value="UniProtKB-KW"/>
</dbReference>
<dbReference type="FunFam" id="3.30.70.330:FF:000043">
    <property type="entry name" value="paraspeckle component 1 isoform X1"/>
    <property type="match status" value="1"/>
</dbReference>
<name>A0A8C0ZPA6_CASCN</name>
<keyword evidence="4" id="KW-0677">Repeat</keyword>
<dbReference type="InterPro" id="IPR035979">
    <property type="entry name" value="RBD_domain_sf"/>
</dbReference>
<proteinExistence type="predicted"/>
<dbReference type="GO" id="GO:0048511">
    <property type="term" value="P:rhythmic process"/>
    <property type="evidence" value="ECO:0007669"/>
    <property type="project" value="UniProtKB-KW"/>
</dbReference>
<evidence type="ECO:0000256" key="1">
    <source>
        <dbReference type="ARBA" id="ARBA00004324"/>
    </source>
</evidence>
<dbReference type="InterPro" id="IPR012677">
    <property type="entry name" value="Nucleotide-bd_a/b_plait_sf"/>
</dbReference>
<organism evidence="10">
    <name type="scientific">Castor canadensis</name>
    <name type="common">American beaver</name>
    <dbReference type="NCBI Taxonomy" id="51338"/>
    <lineage>
        <taxon>Eukaryota</taxon>
        <taxon>Metazoa</taxon>
        <taxon>Chordata</taxon>
        <taxon>Craniata</taxon>
        <taxon>Vertebrata</taxon>
        <taxon>Euteleostomi</taxon>
        <taxon>Mammalia</taxon>
        <taxon>Eutheria</taxon>
        <taxon>Euarchontoglires</taxon>
        <taxon>Glires</taxon>
        <taxon>Rodentia</taxon>
        <taxon>Castorimorpha</taxon>
        <taxon>Castoridae</taxon>
        <taxon>Castor</taxon>
    </lineage>
</organism>
<dbReference type="Pfam" id="PF00076">
    <property type="entry name" value="RRM_1"/>
    <property type="match status" value="1"/>
</dbReference>
<accession>A0A8C0ZPA6</accession>
<keyword evidence="3" id="KW-0399">Innate immunity</keyword>
<keyword evidence="2" id="KW-0678">Repressor</keyword>
<evidence type="ECO:0000259" key="9">
    <source>
        <dbReference type="PROSITE" id="PS50102"/>
    </source>
</evidence>
<evidence type="ECO:0000256" key="3">
    <source>
        <dbReference type="ARBA" id="ARBA00022588"/>
    </source>
</evidence>
<dbReference type="PROSITE" id="PS50102">
    <property type="entry name" value="RRM"/>
    <property type="match status" value="1"/>
</dbReference>
<keyword evidence="6" id="KW-0090">Biological rhythms</keyword>
<dbReference type="Gene3D" id="3.30.70.330">
    <property type="match status" value="1"/>
</dbReference>
<dbReference type="InterPro" id="IPR012975">
    <property type="entry name" value="NOPS"/>
</dbReference>
<keyword evidence="3" id="KW-0391">Immunity</keyword>
<feature type="domain" description="RRM" evidence="9">
    <location>
        <begin position="18"/>
        <end position="109"/>
    </location>
</feature>
<evidence type="ECO:0000256" key="5">
    <source>
        <dbReference type="ARBA" id="ARBA00022884"/>
    </source>
</evidence>
<dbReference type="SUPFAM" id="SSF54928">
    <property type="entry name" value="RNA-binding domain, RBD"/>
    <property type="match status" value="1"/>
</dbReference>
<keyword evidence="5 7" id="KW-0694">RNA-binding</keyword>
<dbReference type="AlphaFoldDB" id="A0A8C0ZPA6"/>
<dbReference type="Gene3D" id="6.10.250.1170">
    <property type="match status" value="1"/>
</dbReference>
<dbReference type="Ensembl" id="ENSCCNT00000010689.1">
    <property type="protein sequence ID" value="ENSCCNP00000008085.1"/>
    <property type="gene ID" value="ENSCCNG00000008603.1"/>
</dbReference>
<dbReference type="PANTHER" id="PTHR23189">
    <property type="entry name" value="RNA RECOGNITION MOTIF-CONTAINING"/>
    <property type="match status" value="1"/>
</dbReference>
<sequence length="164" mass="18644">MKPLGGKLLRARFACHSASLTLRNLPQYVSNELLEEAFPVFGQVERAVVIVDDRGRPSGKGTADFSGKPAARKALDRCSEGSFPRTTFPPPLTVEEVGSKTQQLHKEPEQPPRCAQPGSFEYEYAMRWKALIEMERQQQDEVDLMQHQLIKIHFKPLKNRKKVE</sequence>
<dbReference type="InterPro" id="IPR000504">
    <property type="entry name" value="RRM_dom"/>
</dbReference>
<comment type="subcellular location">
    <subcellularLocation>
        <location evidence="1">Nucleus speckle</location>
    </subcellularLocation>
</comment>
<evidence type="ECO:0000313" key="10">
    <source>
        <dbReference type="Ensembl" id="ENSCCNP00000008085.1"/>
    </source>
</evidence>
<protein>
    <recommendedName>
        <fullName evidence="9">RRM domain-containing protein</fullName>
    </recommendedName>
</protein>